<proteinExistence type="predicted"/>
<organism evidence="1 2">
    <name type="scientific">Roseovarius gaetbuli</name>
    <dbReference type="NCBI Taxonomy" id="1356575"/>
    <lineage>
        <taxon>Bacteria</taxon>
        <taxon>Pseudomonadati</taxon>
        <taxon>Pseudomonadota</taxon>
        <taxon>Alphaproteobacteria</taxon>
        <taxon>Rhodobacterales</taxon>
        <taxon>Roseobacteraceae</taxon>
        <taxon>Roseovarius</taxon>
    </lineage>
</organism>
<name>A0A1X7A2U2_9RHOB</name>
<reference evidence="2" key="1">
    <citation type="submission" date="2017-03" db="EMBL/GenBank/DDBJ databases">
        <authorList>
            <person name="Rodrigo-Torres L."/>
            <person name="Arahal R.D."/>
            <person name="Lucena T."/>
        </authorList>
    </citation>
    <scope>NUCLEOTIDE SEQUENCE [LARGE SCALE GENOMIC DNA]</scope>
    <source>
        <strain evidence="2">CECT 8370</strain>
    </source>
</reference>
<dbReference type="EMBL" id="FWFJ01000041">
    <property type="protein sequence ID" value="SLN68543.1"/>
    <property type="molecule type" value="Genomic_DNA"/>
</dbReference>
<dbReference type="Proteomes" id="UP000194012">
    <property type="component" value="Unassembled WGS sequence"/>
</dbReference>
<sequence>MMCRIGEIAIWLTLEINALFMAPEALFPNGGPDMRAPHR</sequence>
<gene>
    <name evidence="1" type="ORF">ROG8370_03216</name>
</gene>
<evidence type="ECO:0000313" key="2">
    <source>
        <dbReference type="Proteomes" id="UP000194012"/>
    </source>
</evidence>
<keyword evidence="2" id="KW-1185">Reference proteome</keyword>
<evidence type="ECO:0000313" key="1">
    <source>
        <dbReference type="EMBL" id="SLN68543.1"/>
    </source>
</evidence>
<protein>
    <submittedName>
        <fullName evidence="1">Uncharacterized protein</fullName>
    </submittedName>
</protein>
<accession>A0A1X7A2U2</accession>
<dbReference type="AlphaFoldDB" id="A0A1X7A2U2"/>